<dbReference type="NCBIfam" id="TIGR00004">
    <property type="entry name" value="Rid family detoxifying hydrolase"/>
    <property type="match status" value="1"/>
</dbReference>
<comment type="caution">
    <text evidence="3">The sequence shown here is derived from an EMBL/GenBank/DDBJ whole genome shotgun (WGS) entry which is preliminary data.</text>
</comment>
<dbReference type="GO" id="GO:0005829">
    <property type="term" value="C:cytosol"/>
    <property type="evidence" value="ECO:0007669"/>
    <property type="project" value="TreeGrafter"/>
</dbReference>
<dbReference type="AlphaFoldDB" id="A0A409YJ82"/>
<feature type="domain" description="GGDEF" evidence="2">
    <location>
        <begin position="69"/>
        <end position="121"/>
    </location>
</feature>
<comment type="similarity">
    <text evidence="1">Belongs to the RutC family.</text>
</comment>
<accession>A0A409YJ82</accession>
<evidence type="ECO:0000313" key="3">
    <source>
        <dbReference type="EMBL" id="PPR03046.1"/>
    </source>
</evidence>
<dbReference type="InterPro" id="IPR035959">
    <property type="entry name" value="RutC-like_sf"/>
</dbReference>
<dbReference type="InterPro" id="IPR000160">
    <property type="entry name" value="GGDEF_dom"/>
</dbReference>
<dbReference type="EMBL" id="NHTK01001108">
    <property type="protein sequence ID" value="PPR03046.1"/>
    <property type="molecule type" value="Genomic_DNA"/>
</dbReference>
<proteinExistence type="inferred from homology"/>
<dbReference type="FunFam" id="3.30.1330.40:FF:000001">
    <property type="entry name" value="L-PSP family endoribonuclease"/>
    <property type="match status" value="1"/>
</dbReference>
<dbReference type="Gene3D" id="3.30.1330.40">
    <property type="entry name" value="RutC-like"/>
    <property type="match status" value="1"/>
</dbReference>
<dbReference type="STRING" id="181874.A0A409YJ82"/>
<name>A0A409YJ82_9AGAR</name>
<dbReference type="GO" id="GO:0019239">
    <property type="term" value="F:deaminase activity"/>
    <property type="evidence" value="ECO:0007669"/>
    <property type="project" value="TreeGrafter"/>
</dbReference>
<organism evidence="3 4">
    <name type="scientific">Panaeolus cyanescens</name>
    <dbReference type="NCBI Taxonomy" id="181874"/>
    <lineage>
        <taxon>Eukaryota</taxon>
        <taxon>Fungi</taxon>
        <taxon>Dikarya</taxon>
        <taxon>Basidiomycota</taxon>
        <taxon>Agaricomycotina</taxon>
        <taxon>Agaricomycetes</taxon>
        <taxon>Agaricomycetidae</taxon>
        <taxon>Agaricales</taxon>
        <taxon>Agaricineae</taxon>
        <taxon>Galeropsidaceae</taxon>
        <taxon>Panaeolus</taxon>
    </lineage>
</organism>
<dbReference type="SUPFAM" id="SSF55298">
    <property type="entry name" value="YjgF-like"/>
    <property type="match status" value="1"/>
</dbReference>
<dbReference type="CDD" id="cd00448">
    <property type="entry name" value="YjgF_YER057c_UK114_family"/>
    <property type="match status" value="1"/>
</dbReference>
<evidence type="ECO:0000313" key="4">
    <source>
        <dbReference type="Proteomes" id="UP000284842"/>
    </source>
</evidence>
<reference evidence="3 4" key="1">
    <citation type="journal article" date="2018" name="Evol. Lett.">
        <title>Horizontal gene cluster transfer increased hallucinogenic mushroom diversity.</title>
        <authorList>
            <person name="Reynolds H.T."/>
            <person name="Vijayakumar V."/>
            <person name="Gluck-Thaler E."/>
            <person name="Korotkin H.B."/>
            <person name="Matheny P.B."/>
            <person name="Slot J.C."/>
        </authorList>
    </citation>
    <scope>NUCLEOTIDE SEQUENCE [LARGE SCALE GENOMIC DNA]</scope>
    <source>
        <strain evidence="3 4">2629</strain>
    </source>
</reference>
<dbReference type="OrthoDB" id="309640at2759"/>
<dbReference type="PANTHER" id="PTHR11803:SF39">
    <property type="entry name" value="2-IMINOBUTANOATE_2-IMINOPROPANOATE DEAMINASE"/>
    <property type="match status" value="1"/>
</dbReference>
<dbReference type="InterPro" id="IPR006175">
    <property type="entry name" value="YjgF/YER057c/UK114"/>
</dbReference>
<evidence type="ECO:0000256" key="1">
    <source>
        <dbReference type="ARBA" id="ARBA00010552"/>
    </source>
</evidence>
<keyword evidence="4" id="KW-1185">Reference proteome</keyword>
<dbReference type="Proteomes" id="UP000284842">
    <property type="component" value="Unassembled WGS sequence"/>
</dbReference>
<dbReference type="Pfam" id="PF01042">
    <property type="entry name" value="Ribonuc_L-PSP"/>
    <property type="match status" value="1"/>
</dbReference>
<sequence length="121" mass="12683">MSFSGAPPAIGPFSQGIKVGKFLYTSGAIPLDPATGAVVAGGIEEQTVRALQNMKAVIEAAGSQLGKVVKTTIFLTDIDDYGTVNGIYGDFFGTHAPARSLVQVSRLPRDVLFEIEAVARL</sequence>
<evidence type="ECO:0000259" key="2">
    <source>
        <dbReference type="PROSITE" id="PS50887"/>
    </source>
</evidence>
<dbReference type="InterPro" id="IPR006056">
    <property type="entry name" value="RidA"/>
</dbReference>
<dbReference type="InParanoid" id="A0A409YJ82"/>
<gene>
    <name evidence="3" type="ORF">CVT24_012434</name>
</gene>
<dbReference type="PROSITE" id="PS50887">
    <property type="entry name" value="GGDEF"/>
    <property type="match status" value="1"/>
</dbReference>
<dbReference type="PANTHER" id="PTHR11803">
    <property type="entry name" value="2-IMINOBUTANOATE/2-IMINOPROPANOATE DEAMINASE RIDA"/>
    <property type="match status" value="1"/>
</dbReference>
<protein>
    <recommendedName>
        <fullName evidence="2">GGDEF domain-containing protein</fullName>
    </recommendedName>
</protein>